<keyword evidence="2 6" id="KW-0808">Transferase</keyword>
<feature type="compositionally biased region" description="Basic and acidic residues" evidence="4">
    <location>
        <begin position="239"/>
        <end position="260"/>
    </location>
</feature>
<feature type="compositionally biased region" description="Basic and acidic residues" evidence="4">
    <location>
        <begin position="102"/>
        <end position="232"/>
    </location>
</feature>
<keyword evidence="1 6" id="KW-0489">Methyltransferase</keyword>
<dbReference type="EMBL" id="CP001684">
    <property type="protein sequence ID" value="ACV23625.1"/>
    <property type="molecule type" value="Genomic_DNA"/>
</dbReference>
<dbReference type="STRING" id="471855.Shel_26220"/>
<dbReference type="HOGENOM" id="CLU_417318_0_0_11"/>
<keyword evidence="7" id="KW-1185">Reference proteome</keyword>
<dbReference type="Proteomes" id="UP000002026">
    <property type="component" value="Chromosome"/>
</dbReference>
<sequence length="657" mass="72727">MDQENRSNDRPNGGSRGRSGGYRDGRSGGYRGKSDGDRRRSGDGRGGYRGGRDGESRGGYKGSRDGGPRGGYKGGRDGDSRGGYRSGKPGDNRGGRSGGYRGRSDGESRSGYKGKRDGGYRSDGNDRGGFRSERDGNRNDRNYQGKRDGYKGSRDGESRGYRANRSDRGDRGGFRNDRNDRRDYKGKRDDFRGGRPDRDDRGYRGKPAEQEKPEREYTGYHGQLERRNDRGGFRGGRPGGDRGGFRGKPGDRGGARDRQGAYRSGKSVSARGNFRDAAPAPEPIDLGEPENIILVANAMTGTEEQIAVYDGGADQFAARLKKVAKERRKWAEDNQICCYRVYDADLPDFSVAIDRYDGVWKNEGESYLVIAEYQAPKEVSEEKAAARFADVMTLAPVVMGVPADHVFAKTRRHEKGGGQYTDQQKDSCVVYTDESGCIFEVDLGGYLDTGIFLDHRITRELVGRLAQGTNFLNLFAYTGTATVHAALGGALTTTTVDMSRTYLGWAERNMELNNISDPTRHRFVRYDALRWIEREIGTGNRYDLIFVDPPTFSNSKSMGDTTWSVQRDHVNLLIGVAALLTPGGKAIFSCNLRNFTPDVEALAKEGIVLKDITAQTIPHDFERNPRIHKCYVVSKVLPQQAEPQEVEAQADPEEQAE</sequence>
<dbReference type="KEGG" id="shi:Shel_26220"/>
<evidence type="ECO:0000313" key="7">
    <source>
        <dbReference type="Proteomes" id="UP000002026"/>
    </source>
</evidence>
<feature type="domain" description="S-adenosylmethionine-dependent methyltransferase" evidence="5">
    <location>
        <begin position="372"/>
        <end position="606"/>
    </location>
</feature>
<accession>C7N3A2</accession>
<dbReference type="Gene3D" id="3.40.50.150">
    <property type="entry name" value="Vaccinia Virus protein VP39"/>
    <property type="match status" value="1"/>
</dbReference>
<proteinExistence type="predicted"/>
<reference evidence="6 7" key="1">
    <citation type="journal article" date="2009" name="Stand. Genomic Sci.">
        <title>Complete genome sequence of Slackia heliotrinireducens type strain (RHS 1).</title>
        <authorList>
            <person name="Pukall R."/>
            <person name="Lapidus A."/>
            <person name="Nolan M."/>
            <person name="Copeland A."/>
            <person name="Glavina Del Rio T."/>
            <person name="Lucas S."/>
            <person name="Chen F."/>
            <person name="Tice H."/>
            <person name="Cheng J.F."/>
            <person name="Chertkov O."/>
            <person name="Bruce D."/>
            <person name="Goodwin L."/>
            <person name="Kuske C."/>
            <person name="Brettin T."/>
            <person name="Detter J.C."/>
            <person name="Han C."/>
            <person name="Pitluck S."/>
            <person name="Pati A."/>
            <person name="Mavrommatis K."/>
            <person name="Ivanova N."/>
            <person name="Ovchinnikova G."/>
            <person name="Chen A."/>
            <person name="Palaniappan K."/>
            <person name="Schneider S."/>
            <person name="Rohde M."/>
            <person name="Chain P."/>
            <person name="D'haeseleer P."/>
            <person name="Goker M."/>
            <person name="Bristow J."/>
            <person name="Eisen J.A."/>
            <person name="Markowitz V."/>
            <person name="Kyrpides N.C."/>
            <person name="Klenk H.P."/>
            <person name="Hugenholtz P."/>
        </authorList>
    </citation>
    <scope>NUCLEOTIDE SEQUENCE [LARGE SCALE GENOMIC DNA]</scope>
    <source>
        <strain evidence="7">ATCC 29202 / DSM 20476 / NCTC 11029 / RHS 1</strain>
    </source>
</reference>
<keyword evidence="3" id="KW-0949">S-adenosyl-L-methionine</keyword>
<dbReference type="AlphaFoldDB" id="C7N3A2"/>
<name>C7N3A2_SLAHD</name>
<organism evidence="6 7">
    <name type="scientific">Slackia heliotrinireducens (strain ATCC 29202 / DSM 20476 / NCTC 11029 / RHS 1)</name>
    <name type="common">Peptococcus heliotrinreducens</name>
    <dbReference type="NCBI Taxonomy" id="471855"/>
    <lineage>
        <taxon>Bacteria</taxon>
        <taxon>Bacillati</taxon>
        <taxon>Actinomycetota</taxon>
        <taxon>Coriobacteriia</taxon>
        <taxon>Eggerthellales</taxon>
        <taxon>Eggerthellaceae</taxon>
        <taxon>Slackia</taxon>
    </lineage>
</organism>
<dbReference type="Gene3D" id="3.30.750.80">
    <property type="entry name" value="RNA methyltransferase domain (HRMD) like"/>
    <property type="match status" value="1"/>
</dbReference>
<feature type="compositionally biased region" description="Basic and acidic residues" evidence="4">
    <location>
        <begin position="74"/>
        <end position="94"/>
    </location>
</feature>
<dbReference type="InterPro" id="IPR019614">
    <property type="entry name" value="SAM-dep_methyl-trfase"/>
</dbReference>
<dbReference type="GO" id="GO:0008168">
    <property type="term" value="F:methyltransferase activity"/>
    <property type="evidence" value="ECO:0007669"/>
    <property type="project" value="UniProtKB-KW"/>
</dbReference>
<protein>
    <submittedName>
        <fullName evidence="6">Predicted SAM-dependent methyltransferase</fullName>
    </submittedName>
</protein>
<evidence type="ECO:0000256" key="2">
    <source>
        <dbReference type="ARBA" id="ARBA00022679"/>
    </source>
</evidence>
<dbReference type="RefSeq" id="WP_012799723.1">
    <property type="nucleotide sequence ID" value="NC_013165.1"/>
</dbReference>
<evidence type="ECO:0000256" key="3">
    <source>
        <dbReference type="ARBA" id="ARBA00022691"/>
    </source>
</evidence>
<evidence type="ECO:0000259" key="5">
    <source>
        <dbReference type="Pfam" id="PF10672"/>
    </source>
</evidence>
<dbReference type="GO" id="GO:0032259">
    <property type="term" value="P:methylation"/>
    <property type="evidence" value="ECO:0007669"/>
    <property type="project" value="UniProtKB-KW"/>
</dbReference>
<evidence type="ECO:0000313" key="6">
    <source>
        <dbReference type="EMBL" id="ACV23625.1"/>
    </source>
</evidence>
<dbReference type="CDD" id="cd02440">
    <property type="entry name" value="AdoMet_MTases"/>
    <property type="match status" value="1"/>
</dbReference>
<feature type="region of interest" description="Disordered" evidence="4">
    <location>
        <begin position="1"/>
        <end position="285"/>
    </location>
</feature>
<dbReference type="Pfam" id="PF10672">
    <property type="entry name" value="Methyltrans_SAM"/>
    <property type="match status" value="1"/>
</dbReference>
<dbReference type="InterPro" id="IPR029063">
    <property type="entry name" value="SAM-dependent_MTases_sf"/>
</dbReference>
<dbReference type="eggNOG" id="COG1092">
    <property type="taxonomic scope" value="Bacteria"/>
</dbReference>
<gene>
    <name evidence="6" type="ordered locus">Shel_26220</name>
</gene>
<evidence type="ECO:0000256" key="1">
    <source>
        <dbReference type="ARBA" id="ARBA00022603"/>
    </source>
</evidence>
<feature type="compositionally biased region" description="Basic and acidic residues" evidence="4">
    <location>
        <begin position="50"/>
        <end position="67"/>
    </location>
</feature>
<feature type="compositionally biased region" description="Basic and acidic residues" evidence="4">
    <location>
        <begin position="21"/>
        <end position="43"/>
    </location>
</feature>
<dbReference type="PANTHER" id="PTHR43042">
    <property type="entry name" value="SAM-DEPENDENT METHYLTRANSFERASE"/>
    <property type="match status" value="1"/>
</dbReference>
<dbReference type="SUPFAM" id="SSF53335">
    <property type="entry name" value="S-adenosyl-L-methionine-dependent methyltransferases"/>
    <property type="match status" value="1"/>
</dbReference>
<evidence type="ECO:0000256" key="4">
    <source>
        <dbReference type="SAM" id="MobiDB-lite"/>
    </source>
</evidence>
<dbReference type="PANTHER" id="PTHR43042:SF3">
    <property type="entry name" value="RIBOSOMAL RNA LARGE SUBUNIT METHYLTRANSFERASE YWBD-RELATED"/>
    <property type="match status" value="1"/>
</dbReference>